<dbReference type="PANTHER" id="PTHR37425:SF1">
    <property type="entry name" value="OUTER MEMBRANE PROTEIN"/>
    <property type="match status" value="1"/>
</dbReference>
<evidence type="ECO:0000313" key="13">
    <source>
        <dbReference type="Proteomes" id="UP000198599"/>
    </source>
</evidence>
<keyword evidence="5" id="KW-0732">Signal</keyword>
<evidence type="ECO:0000256" key="7">
    <source>
        <dbReference type="ARBA" id="ARBA00022833"/>
    </source>
</evidence>
<keyword evidence="3" id="KW-0645">Protease</keyword>
<name>A0A1I5FPB8_9RHOB</name>
<evidence type="ECO:0000256" key="6">
    <source>
        <dbReference type="ARBA" id="ARBA00022801"/>
    </source>
</evidence>
<dbReference type="GO" id="GO:0008237">
    <property type="term" value="F:metallopeptidase activity"/>
    <property type="evidence" value="ECO:0007669"/>
    <property type="project" value="UniProtKB-KW"/>
</dbReference>
<dbReference type="SUPFAM" id="SSF55166">
    <property type="entry name" value="Hedgehog/DD-peptidase"/>
    <property type="match status" value="1"/>
</dbReference>
<evidence type="ECO:0000256" key="11">
    <source>
        <dbReference type="ARBA" id="ARBA00093666"/>
    </source>
</evidence>
<evidence type="ECO:0000256" key="2">
    <source>
        <dbReference type="ARBA" id="ARBA00004776"/>
    </source>
</evidence>
<comment type="similarity">
    <text evidence="10">Belongs to the peptidase M15 family.</text>
</comment>
<keyword evidence="13" id="KW-1185">Reference proteome</keyword>
<dbReference type="Pfam" id="PF05951">
    <property type="entry name" value="Peptidase_M15_2"/>
    <property type="match status" value="1"/>
</dbReference>
<dbReference type="Gene3D" id="3.30.1380.10">
    <property type="match status" value="1"/>
</dbReference>
<keyword evidence="4" id="KW-0479">Metal-binding</keyword>
<sequence>MIPTVWEMDIAMQSKREFIKSAVMASMLLAAPAICIAQDTPWAEIGYDRILVANTNGDRLAVRFRTGQRYDNSNLQQLNWLWRDWRAGGAHRQIDPLLFGDLTLIQTRMSLDFAEPKLILVNSGFRTASRNATIEGAARNSQHVQGRACDFNMVGVSPALVVGYAESYGVHGLGRYADFTHIDVGPEGRRWSG</sequence>
<dbReference type="InterPro" id="IPR010275">
    <property type="entry name" value="MepK"/>
</dbReference>
<evidence type="ECO:0000256" key="1">
    <source>
        <dbReference type="ARBA" id="ARBA00001947"/>
    </source>
</evidence>
<dbReference type="EMBL" id="FOVP01000021">
    <property type="protein sequence ID" value="SFO25449.1"/>
    <property type="molecule type" value="Genomic_DNA"/>
</dbReference>
<gene>
    <name evidence="12" type="ORF">SAMN04487859_12110</name>
</gene>
<accession>A0A1I5FPB8</accession>
<dbReference type="Proteomes" id="UP000198599">
    <property type="component" value="Unassembled WGS sequence"/>
</dbReference>
<evidence type="ECO:0000313" key="12">
    <source>
        <dbReference type="EMBL" id="SFO25449.1"/>
    </source>
</evidence>
<dbReference type="AlphaFoldDB" id="A0A1I5FPB8"/>
<dbReference type="PANTHER" id="PTHR37425">
    <property type="match status" value="1"/>
</dbReference>
<dbReference type="STRING" id="1005928.SAMN04487859_12110"/>
<keyword evidence="6" id="KW-0378">Hydrolase</keyword>
<keyword evidence="9" id="KW-0961">Cell wall biogenesis/degradation</keyword>
<keyword evidence="8" id="KW-0482">Metalloprotease</keyword>
<comment type="cofactor">
    <cofactor evidence="1">
        <name>Zn(2+)</name>
        <dbReference type="ChEBI" id="CHEBI:29105"/>
    </cofactor>
</comment>
<protein>
    <recommendedName>
        <fullName evidence="11">Murein endopeptidase K</fullName>
    </recommendedName>
</protein>
<dbReference type="InterPro" id="IPR009045">
    <property type="entry name" value="Zn_M74/Hedgehog-like"/>
</dbReference>
<evidence type="ECO:0000256" key="3">
    <source>
        <dbReference type="ARBA" id="ARBA00022670"/>
    </source>
</evidence>
<proteinExistence type="inferred from homology"/>
<dbReference type="OrthoDB" id="8382078at2"/>
<evidence type="ECO:0000256" key="4">
    <source>
        <dbReference type="ARBA" id="ARBA00022723"/>
    </source>
</evidence>
<comment type="pathway">
    <text evidence="2">Cell wall biogenesis; cell wall polysaccharide biosynthesis.</text>
</comment>
<evidence type="ECO:0000256" key="10">
    <source>
        <dbReference type="ARBA" id="ARBA00093448"/>
    </source>
</evidence>
<dbReference type="GO" id="GO:0071555">
    <property type="term" value="P:cell wall organization"/>
    <property type="evidence" value="ECO:0007669"/>
    <property type="project" value="UniProtKB-KW"/>
</dbReference>
<dbReference type="GO" id="GO:0006508">
    <property type="term" value="P:proteolysis"/>
    <property type="evidence" value="ECO:0007669"/>
    <property type="project" value="UniProtKB-KW"/>
</dbReference>
<reference evidence="13" key="1">
    <citation type="submission" date="2016-10" db="EMBL/GenBank/DDBJ databases">
        <authorList>
            <person name="Varghese N."/>
            <person name="Submissions S."/>
        </authorList>
    </citation>
    <scope>NUCLEOTIDE SEQUENCE [LARGE SCALE GENOMIC DNA]</scope>
    <source>
        <strain evidence="13">DSM 28463</strain>
    </source>
</reference>
<organism evidence="12 13">
    <name type="scientific">Roseovarius lutimaris</name>
    <dbReference type="NCBI Taxonomy" id="1005928"/>
    <lineage>
        <taxon>Bacteria</taxon>
        <taxon>Pseudomonadati</taxon>
        <taxon>Pseudomonadota</taxon>
        <taxon>Alphaproteobacteria</taxon>
        <taxon>Rhodobacterales</taxon>
        <taxon>Roseobacteraceae</taxon>
        <taxon>Roseovarius</taxon>
    </lineage>
</organism>
<dbReference type="GO" id="GO:0046872">
    <property type="term" value="F:metal ion binding"/>
    <property type="evidence" value="ECO:0007669"/>
    <property type="project" value="UniProtKB-KW"/>
</dbReference>
<evidence type="ECO:0000256" key="9">
    <source>
        <dbReference type="ARBA" id="ARBA00023316"/>
    </source>
</evidence>
<evidence type="ECO:0000256" key="5">
    <source>
        <dbReference type="ARBA" id="ARBA00022729"/>
    </source>
</evidence>
<keyword evidence="7" id="KW-0862">Zinc</keyword>
<evidence type="ECO:0000256" key="8">
    <source>
        <dbReference type="ARBA" id="ARBA00023049"/>
    </source>
</evidence>